<gene>
    <name evidence="1" type="ORF">GA0070214_104210</name>
</gene>
<evidence type="ECO:0000313" key="2">
    <source>
        <dbReference type="Proteomes" id="UP000199629"/>
    </source>
</evidence>
<evidence type="ECO:0000313" key="1">
    <source>
        <dbReference type="EMBL" id="SCE98183.1"/>
    </source>
</evidence>
<proteinExistence type="predicted"/>
<accession>A0A1C4WPV3</accession>
<sequence length="79" mass="8258">MPVDLPARYDAANAWGRDDGFLLRFVGAPPTRVHGLGCGTGRLTPPGGTTVDAWTELTAVRDGLVGFLHHTAVSAGRST</sequence>
<dbReference type="AlphaFoldDB" id="A0A1C4WPV3"/>
<dbReference type="EMBL" id="FMCS01000004">
    <property type="protein sequence ID" value="SCE98183.1"/>
    <property type="molecule type" value="Genomic_DNA"/>
</dbReference>
<keyword evidence="2" id="KW-1185">Reference proteome</keyword>
<name>A0A1C4WPV3_9ACTN</name>
<reference evidence="2" key="1">
    <citation type="submission" date="2016-06" db="EMBL/GenBank/DDBJ databases">
        <authorList>
            <person name="Varghese N."/>
            <person name="Submissions Spin"/>
        </authorList>
    </citation>
    <scope>NUCLEOTIDE SEQUENCE [LARGE SCALE GENOMIC DNA]</scope>
    <source>
        <strain evidence="2">DSM 45246</strain>
    </source>
</reference>
<organism evidence="1 2">
    <name type="scientific">Micromonospora chaiyaphumensis</name>
    <dbReference type="NCBI Taxonomy" id="307119"/>
    <lineage>
        <taxon>Bacteria</taxon>
        <taxon>Bacillati</taxon>
        <taxon>Actinomycetota</taxon>
        <taxon>Actinomycetes</taxon>
        <taxon>Micromonosporales</taxon>
        <taxon>Micromonosporaceae</taxon>
        <taxon>Micromonospora</taxon>
    </lineage>
</organism>
<protein>
    <submittedName>
        <fullName evidence="1">Uncharacterized protein</fullName>
    </submittedName>
</protein>
<dbReference type="Proteomes" id="UP000199629">
    <property type="component" value="Unassembled WGS sequence"/>
</dbReference>
<dbReference type="RefSeq" id="WP_091262506.1">
    <property type="nucleotide sequence ID" value="NZ_FMCS01000004.1"/>
</dbReference>